<dbReference type="EMBL" id="JAESVG020000005">
    <property type="protein sequence ID" value="KAG8627323.1"/>
    <property type="molecule type" value="Genomic_DNA"/>
</dbReference>
<dbReference type="AlphaFoldDB" id="A0A8K0L7U7"/>
<dbReference type="Proteomes" id="UP000809789">
    <property type="component" value="Unassembled WGS sequence"/>
</dbReference>
<sequence length="236" mass="27202">MKPDAYSQVLEEYLRLAPSLDLPADHAFSRPILRHPDLSPTNIIVSDDFDMVGLIDWQHSARLEKPVTKLPDNYDEMSSREKSELSEKLRRRLVHFLYAAKTMVQVPEHFEAFRQPAATLRARLYTHAAWPWEGNNLTLKKDLIDTVRAWPLVIKSGTAQQQGVYEVQTLPACPLHYSNQEIAACEDLGWVDDDEHYEKSKELARSIKESLLEEAETEAERISALHHFPFEDHIES</sequence>
<comment type="caution">
    <text evidence="1">The sequence shown here is derived from an EMBL/GenBank/DDBJ whole genome shotgun (WGS) entry which is preliminary data.</text>
</comment>
<evidence type="ECO:0000313" key="2">
    <source>
        <dbReference type="Proteomes" id="UP000809789"/>
    </source>
</evidence>
<dbReference type="InterPro" id="IPR051035">
    <property type="entry name" value="Mito_inheritance_9"/>
</dbReference>
<keyword evidence="2" id="KW-1185">Reference proteome</keyword>
<gene>
    <name evidence="1" type="ORF">KVT40_004806</name>
</gene>
<organism evidence="1 2">
    <name type="scientific">Elsinoe batatas</name>
    <dbReference type="NCBI Taxonomy" id="2601811"/>
    <lineage>
        <taxon>Eukaryota</taxon>
        <taxon>Fungi</taxon>
        <taxon>Dikarya</taxon>
        <taxon>Ascomycota</taxon>
        <taxon>Pezizomycotina</taxon>
        <taxon>Dothideomycetes</taxon>
        <taxon>Dothideomycetidae</taxon>
        <taxon>Myriangiales</taxon>
        <taxon>Elsinoaceae</taxon>
        <taxon>Elsinoe</taxon>
    </lineage>
</organism>
<dbReference type="OrthoDB" id="10003767at2759"/>
<evidence type="ECO:0008006" key="3">
    <source>
        <dbReference type="Google" id="ProtNLM"/>
    </source>
</evidence>
<dbReference type="PANTHER" id="PTHR36091:SF2">
    <property type="entry name" value="AMINOGLYCOSIDE PHOSPHOTRANSFERASE DOMAIN-CONTAINING PROTEIN"/>
    <property type="match status" value="1"/>
</dbReference>
<evidence type="ECO:0000313" key="1">
    <source>
        <dbReference type="EMBL" id="KAG8627323.1"/>
    </source>
</evidence>
<dbReference type="GO" id="GO:0005739">
    <property type="term" value="C:mitochondrion"/>
    <property type="evidence" value="ECO:0007669"/>
    <property type="project" value="TreeGrafter"/>
</dbReference>
<name>A0A8K0L7U7_9PEZI</name>
<reference evidence="1" key="1">
    <citation type="submission" date="2021-07" db="EMBL/GenBank/DDBJ databases">
        <title>Elsinoe batatas strain:CRI-CJ2 Genome sequencing and assembly.</title>
        <authorList>
            <person name="Huang L."/>
        </authorList>
    </citation>
    <scope>NUCLEOTIDE SEQUENCE</scope>
    <source>
        <strain evidence="1">CRI-CJ2</strain>
    </source>
</reference>
<dbReference type="InterPro" id="IPR011009">
    <property type="entry name" value="Kinase-like_dom_sf"/>
</dbReference>
<dbReference type="SUPFAM" id="SSF56112">
    <property type="entry name" value="Protein kinase-like (PK-like)"/>
    <property type="match status" value="1"/>
</dbReference>
<protein>
    <recommendedName>
        <fullName evidence="3">Aminoglycoside phosphotransferase domain-containing protein</fullName>
    </recommendedName>
</protein>
<accession>A0A8K0L7U7</accession>
<dbReference type="PANTHER" id="PTHR36091">
    <property type="entry name" value="ALTERED INHERITANCE OF MITOCHONDRIA PROTEIN 9, MITOCHONDRIAL"/>
    <property type="match status" value="1"/>
</dbReference>
<proteinExistence type="predicted"/>